<reference evidence="10" key="1">
    <citation type="submission" date="2019-12" db="EMBL/GenBank/DDBJ databases">
        <authorList>
            <person name="Scholes J."/>
        </authorList>
    </citation>
    <scope>NUCLEOTIDE SEQUENCE</scope>
</reference>
<evidence type="ECO:0000256" key="1">
    <source>
        <dbReference type="ARBA" id="ARBA00004434"/>
    </source>
</evidence>
<evidence type="ECO:0000256" key="8">
    <source>
        <dbReference type="SAM" id="MobiDB-lite"/>
    </source>
</evidence>
<evidence type="ECO:0000256" key="2">
    <source>
        <dbReference type="ARBA" id="ARBA00022692"/>
    </source>
</evidence>
<feature type="non-terminal residue" evidence="10">
    <location>
        <position position="515"/>
    </location>
</feature>
<feature type="domain" description="Letm1 RBD" evidence="9">
    <location>
        <begin position="293"/>
        <end position="515"/>
    </location>
</feature>
<dbReference type="GO" id="GO:0005743">
    <property type="term" value="C:mitochondrial inner membrane"/>
    <property type="evidence" value="ECO:0007669"/>
    <property type="project" value="UniProtKB-SubCell"/>
</dbReference>
<name>A0A9N7RQY0_STRHE</name>
<dbReference type="GO" id="GO:0030003">
    <property type="term" value="P:intracellular monoatomic cation homeostasis"/>
    <property type="evidence" value="ECO:0007669"/>
    <property type="project" value="TreeGrafter"/>
</dbReference>
<keyword evidence="4" id="KW-1133">Transmembrane helix</keyword>
<dbReference type="Pfam" id="PF25597">
    <property type="entry name" value="SH3_retrovirus"/>
    <property type="match status" value="1"/>
</dbReference>
<dbReference type="Pfam" id="PF07766">
    <property type="entry name" value="LETM1_RBD"/>
    <property type="match status" value="1"/>
</dbReference>
<keyword evidence="5 7" id="KW-0496">Mitochondrion</keyword>
<sequence length="515" mass="58294">PYNKHKLQPRSLPSTFIGFSSQHKGYKILLPSGKVIVTRDVIFDESLFPFSKPTPTHSNLDQLQSFLNQPPSIVYSPTSANPSSNPHISTPPHSSSTISPTPVQNNSQHSSPSSASSSTQSNNSSHSTVPLYVDLPIVRENTSESTVPTNNNAAKHHMITRSKTGSLKPRIISAQLTQEEPSSYKEAFTQPAWKAAMMSEYQALLQNNTWSLVSPAPNRSIIGCKWLFKLKRHADGRVARHKARLVAKGFSETAGIDFYETFSPVLLKLFPNMLPSTFQDKMKELVKCRSIKRRLHAKIEYAKFLQETVKEMAKEVQNSRSGETKKTAEDLAEFLNKVCTISVLYQFIRSVAYIRRFVQYRSEVVPVSNEEILGFAKLFNDELTVDNISRPRLVNTCKYMGISSIGTDAYLRYMLRKRLQRIKNDDKLIQAEGVESLSEAELREGCRERGMLGVLSVDEMRQQLRDWLDLSLNHSVPSSLLILSRKNLSRLMNMYFRLKNLIATCIFGYCTKSPY</sequence>
<evidence type="ECO:0000256" key="3">
    <source>
        <dbReference type="ARBA" id="ARBA00022792"/>
    </source>
</evidence>
<feature type="non-terminal residue" evidence="10">
    <location>
        <position position="1"/>
    </location>
</feature>
<evidence type="ECO:0000256" key="5">
    <source>
        <dbReference type="ARBA" id="ARBA00023128"/>
    </source>
</evidence>
<keyword evidence="2" id="KW-0812">Transmembrane</keyword>
<evidence type="ECO:0000256" key="7">
    <source>
        <dbReference type="PROSITE-ProRule" id="PRU01094"/>
    </source>
</evidence>
<dbReference type="EMBL" id="CACSLK010034050">
    <property type="protein sequence ID" value="CAA0841138.1"/>
    <property type="molecule type" value="Genomic_DNA"/>
</dbReference>
<dbReference type="PANTHER" id="PTHR14009:SF31">
    <property type="entry name" value="MITOCHONDRIAL PROTON_CALCIUM EXCHANGER PROTEIN"/>
    <property type="match status" value="1"/>
</dbReference>
<keyword evidence="11" id="KW-1185">Reference proteome</keyword>
<comment type="subcellular location">
    <subcellularLocation>
        <location evidence="1">Mitochondrion inner membrane</location>
        <topology evidence="1">Single-pass membrane protein</topology>
    </subcellularLocation>
</comment>
<feature type="compositionally biased region" description="Polar residues" evidence="8">
    <location>
        <begin position="70"/>
        <end position="80"/>
    </location>
</feature>
<accession>A0A9N7RQY0</accession>
<dbReference type="PROSITE" id="PS51758">
    <property type="entry name" value="LETM1_RBD"/>
    <property type="match status" value="1"/>
</dbReference>
<dbReference type="GO" id="GO:0043022">
    <property type="term" value="F:ribosome binding"/>
    <property type="evidence" value="ECO:0007669"/>
    <property type="project" value="InterPro"/>
</dbReference>
<evidence type="ECO:0000259" key="9">
    <source>
        <dbReference type="PROSITE" id="PS51758"/>
    </source>
</evidence>
<dbReference type="OrthoDB" id="275278at2759"/>
<keyword evidence="3" id="KW-0999">Mitochondrion inner membrane</keyword>
<protein>
    <submittedName>
        <fullName evidence="10">LETM1-like protein</fullName>
    </submittedName>
</protein>
<evidence type="ECO:0000256" key="6">
    <source>
        <dbReference type="ARBA" id="ARBA00023136"/>
    </source>
</evidence>
<dbReference type="PANTHER" id="PTHR14009">
    <property type="entry name" value="LEUCINE ZIPPER-EF-HAND CONTAINING TRANSMEMBRANE PROTEIN"/>
    <property type="match status" value="1"/>
</dbReference>
<dbReference type="AlphaFoldDB" id="A0A9N7RQY0"/>
<gene>
    <name evidence="10" type="ORF">SHERM_07171</name>
</gene>
<dbReference type="Proteomes" id="UP001153555">
    <property type="component" value="Unassembled WGS sequence"/>
</dbReference>
<dbReference type="InterPro" id="IPR057670">
    <property type="entry name" value="SH3_retrovirus"/>
</dbReference>
<keyword evidence="6" id="KW-0472">Membrane</keyword>
<dbReference type="InterPro" id="IPR033122">
    <property type="entry name" value="LETM1-like_RBD"/>
</dbReference>
<evidence type="ECO:0000313" key="11">
    <source>
        <dbReference type="Proteomes" id="UP001153555"/>
    </source>
</evidence>
<evidence type="ECO:0000256" key="4">
    <source>
        <dbReference type="ARBA" id="ARBA00022989"/>
    </source>
</evidence>
<evidence type="ECO:0000313" key="10">
    <source>
        <dbReference type="EMBL" id="CAA0841138.1"/>
    </source>
</evidence>
<feature type="region of interest" description="Disordered" evidence="8">
    <location>
        <begin position="70"/>
        <end position="128"/>
    </location>
</feature>
<feature type="compositionally biased region" description="Low complexity" evidence="8">
    <location>
        <begin position="81"/>
        <end position="128"/>
    </location>
</feature>
<comment type="caution">
    <text evidence="10">The sequence shown here is derived from an EMBL/GenBank/DDBJ whole genome shotgun (WGS) entry which is preliminary data.</text>
</comment>
<dbReference type="InterPro" id="IPR044202">
    <property type="entry name" value="LETM1/MDM38-like"/>
</dbReference>
<proteinExistence type="predicted"/>
<organism evidence="10 11">
    <name type="scientific">Striga hermonthica</name>
    <name type="common">Purple witchweed</name>
    <name type="synonym">Buchnera hermonthica</name>
    <dbReference type="NCBI Taxonomy" id="68872"/>
    <lineage>
        <taxon>Eukaryota</taxon>
        <taxon>Viridiplantae</taxon>
        <taxon>Streptophyta</taxon>
        <taxon>Embryophyta</taxon>
        <taxon>Tracheophyta</taxon>
        <taxon>Spermatophyta</taxon>
        <taxon>Magnoliopsida</taxon>
        <taxon>eudicotyledons</taxon>
        <taxon>Gunneridae</taxon>
        <taxon>Pentapetalae</taxon>
        <taxon>asterids</taxon>
        <taxon>lamiids</taxon>
        <taxon>Lamiales</taxon>
        <taxon>Orobanchaceae</taxon>
        <taxon>Buchnereae</taxon>
        <taxon>Striga</taxon>
    </lineage>
</organism>